<feature type="transmembrane region" description="Helical" evidence="13">
    <location>
        <begin position="9"/>
        <end position="32"/>
    </location>
</feature>
<dbReference type="PaxDb" id="610130-Closa_0259"/>
<feature type="transmembrane region" description="Helical" evidence="13">
    <location>
        <begin position="297"/>
        <end position="317"/>
    </location>
</feature>
<feature type="transmembrane region" description="Helical" evidence="13">
    <location>
        <begin position="427"/>
        <end position="447"/>
    </location>
</feature>
<sequence>MKKLIGNKAFYRMVLTIAIPIMVQNGITNFVSLLDNIMVGMVGTEQMSGVAIVNQLMFVFNISVFGIISGAGIFGAQFYGCGKHDGVRHTFRFKIIFCGLLTLAAVAVFFFFGEDMIAMYLHGDGNDAELATALHHGRQYMLVMIVGTIPFALEQAYVSTLRECGETVVPMKAGIVAVLVNLVFNYILIFGKLGAPALGVVGAGVATVMARCVEAAIIVIWTHRNERKHPFISGAYQSFYIPSGLVGKILVKGTPLIVNEALWAAGVATLMQCYSVRGLTAVAGLNISSTIGNVFNVVYLALGSAVSIIVGQLLGAGKMEEAKDTDTKLIAFSVGSCVIMGGLLAITAPLFPMIYNTSDEVRSLAVWFIRILALCMPMNAFMNVAYFTLRSGGKTVITFLFDSVFMWVVSIPVAYTLSRYTSIPIVPLYFMCQMVEIIKCIVGFVLVKKGVWIHNIVT</sequence>
<dbReference type="GO" id="GO:0042910">
    <property type="term" value="F:xenobiotic transmembrane transporter activity"/>
    <property type="evidence" value="ECO:0007669"/>
    <property type="project" value="InterPro"/>
</dbReference>
<keyword evidence="10" id="KW-0406">Ion transport</keyword>
<feature type="transmembrane region" description="Helical" evidence="13">
    <location>
        <begin position="329"/>
        <end position="355"/>
    </location>
</feature>
<comment type="subcellular location">
    <subcellularLocation>
        <location evidence="2">Cell membrane</location>
        <topology evidence="2">Multi-pass membrane protein</topology>
    </subcellularLocation>
</comment>
<protein>
    <recommendedName>
        <fullName evidence="4">Probable multidrug resistance protein NorM</fullName>
    </recommendedName>
    <alternativeName>
        <fullName evidence="12">Multidrug-efflux transporter</fullName>
    </alternativeName>
</protein>
<evidence type="ECO:0000256" key="9">
    <source>
        <dbReference type="ARBA" id="ARBA00022989"/>
    </source>
</evidence>
<dbReference type="EMBL" id="CP002109">
    <property type="protein sequence ID" value="ADL02899.1"/>
    <property type="molecule type" value="Genomic_DNA"/>
</dbReference>
<keyword evidence="7" id="KW-1003">Cell membrane</keyword>
<keyword evidence="8 13" id="KW-0812">Transmembrane</keyword>
<dbReference type="InterPro" id="IPR048279">
    <property type="entry name" value="MdtK-like"/>
</dbReference>
<dbReference type="PANTHER" id="PTHR43298">
    <property type="entry name" value="MULTIDRUG RESISTANCE PROTEIN NORM-RELATED"/>
    <property type="match status" value="1"/>
</dbReference>
<feature type="transmembrane region" description="Helical" evidence="13">
    <location>
        <begin position="367"/>
        <end position="389"/>
    </location>
</feature>
<feature type="transmembrane region" description="Helical" evidence="13">
    <location>
        <begin position="52"/>
        <end position="79"/>
    </location>
</feature>
<dbReference type="eggNOG" id="COG0534">
    <property type="taxonomic scope" value="Bacteria"/>
</dbReference>
<dbReference type="Proteomes" id="UP000001662">
    <property type="component" value="Chromosome"/>
</dbReference>
<evidence type="ECO:0000256" key="3">
    <source>
        <dbReference type="ARBA" id="ARBA00010199"/>
    </source>
</evidence>
<evidence type="ECO:0000256" key="7">
    <source>
        <dbReference type="ARBA" id="ARBA00022475"/>
    </source>
</evidence>
<proteinExistence type="inferred from homology"/>
<evidence type="ECO:0000256" key="12">
    <source>
        <dbReference type="ARBA" id="ARBA00031636"/>
    </source>
</evidence>
<evidence type="ECO:0000256" key="2">
    <source>
        <dbReference type="ARBA" id="ARBA00004651"/>
    </source>
</evidence>
<dbReference type="KEGG" id="csh:Closa_0259"/>
<keyword evidence="6" id="KW-0050">Antiport</keyword>
<dbReference type="OrthoDB" id="9780160at2"/>
<evidence type="ECO:0000256" key="8">
    <source>
        <dbReference type="ARBA" id="ARBA00022692"/>
    </source>
</evidence>
<evidence type="ECO:0000256" key="10">
    <source>
        <dbReference type="ARBA" id="ARBA00023065"/>
    </source>
</evidence>
<keyword evidence="5" id="KW-0813">Transport</keyword>
<dbReference type="PANTHER" id="PTHR43298:SF2">
    <property type="entry name" value="FMN_FAD EXPORTER YEEO-RELATED"/>
    <property type="match status" value="1"/>
</dbReference>
<keyword evidence="9 13" id="KW-1133">Transmembrane helix</keyword>
<evidence type="ECO:0000256" key="11">
    <source>
        <dbReference type="ARBA" id="ARBA00023136"/>
    </source>
</evidence>
<comment type="function">
    <text evidence="1">Multidrug efflux pump.</text>
</comment>
<dbReference type="GO" id="GO:0006811">
    <property type="term" value="P:monoatomic ion transport"/>
    <property type="evidence" value="ECO:0007669"/>
    <property type="project" value="UniProtKB-KW"/>
</dbReference>
<accession>D9R208</accession>
<dbReference type="InterPro" id="IPR002528">
    <property type="entry name" value="MATE_fam"/>
</dbReference>
<dbReference type="Pfam" id="PF01554">
    <property type="entry name" value="MatE"/>
    <property type="match status" value="2"/>
</dbReference>
<feature type="transmembrane region" description="Helical" evidence="13">
    <location>
        <begin position="173"/>
        <end position="191"/>
    </location>
</feature>
<evidence type="ECO:0000313" key="14">
    <source>
        <dbReference type="EMBL" id="ADL02899.1"/>
    </source>
</evidence>
<evidence type="ECO:0000256" key="6">
    <source>
        <dbReference type="ARBA" id="ARBA00022449"/>
    </source>
</evidence>
<evidence type="ECO:0000256" key="4">
    <source>
        <dbReference type="ARBA" id="ARBA00020268"/>
    </source>
</evidence>
<keyword evidence="11 13" id="KW-0472">Membrane</keyword>
<keyword evidence="15" id="KW-1185">Reference proteome</keyword>
<feature type="transmembrane region" description="Helical" evidence="13">
    <location>
        <begin position="396"/>
        <end position="415"/>
    </location>
</feature>
<evidence type="ECO:0000313" key="15">
    <source>
        <dbReference type="Proteomes" id="UP000001662"/>
    </source>
</evidence>
<feature type="transmembrane region" description="Helical" evidence="13">
    <location>
        <begin position="91"/>
        <end position="112"/>
    </location>
</feature>
<dbReference type="HOGENOM" id="CLU_012893_5_1_9"/>
<reference evidence="14" key="1">
    <citation type="submission" date="2010-07" db="EMBL/GenBank/DDBJ databases">
        <title>Complete sequence of Clostridium saccharolyticum WM1.</title>
        <authorList>
            <consortium name="US DOE Joint Genome Institute"/>
            <person name="Lucas S."/>
            <person name="Copeland A."/>
            <person name="Lapidus A."/>
            <person name="Cheng J.-F."/>
            <person name="Bruce D."/>
            <person name="Goodwin L."/>
            <person name="Pitluck S."/>
            <person name="Chertkov O."/>
            <person name="Detter J.C."/>
            <person name="Han C."/>
            <person name="Tapia R."/>
            <person name="Land M."/>
            <person name="Hauser L."/>
            <person name="Chang Y.-J."/>
            <person name="Jeffries C."/>
            <person name="Kyrpides N."/>
            <person name="Ivanova N."/>
            <person name="Mikhailova N."/>
            <person name="Mouttaki H."/>
            <person name="Lin L."/>
            <person name="Zhou J."/>
            <person name="Hemme C.L."/>
            <person name="Woyke T."/>
        </authorList>
    </citation>
    <scope>NUCLEOTIDE SEQUENCE [LARGE SCALE GENOMIC DNA]</scope>
    <source>
        <strain evidence="14">WM1</strain>
    </source>
</reference>
<dbReference type="GO" id="GO:0005886">
    <property type="term" value="C:plasma membrane"/>
    <property type="evidence" value="ECO:0007669"/>
    <property type="project" value="UniProtKB-SubCell"/>
</dbReference>
<comment type="similarity">
    <text evidence="3">Belongs to the multi antimicrobial extrusion (MATE) (TC 2.A.66.1) family.</text>
</comment>
<evidence type="ECO:0000256" key="13">
    <source>
        <dbReference type="SAM" id="Phobius"/>
    </source>
</evidence>
<dbReference type="InterPro" id="IPR050222">
    <property type="entry name" value="MATE_MdtK"/>
</dbReference>
<gene>
    <name evidence="14" type="ordered locus">Closa_0259</name>
</gene>
<dbReference type="GO" id="GO:0015297">
    <property type="term" value="F:antiporter activity"/>
    <property type="evidence" value="ECO:0007669"/>
    <property type="project" value="UniProtKB-KW"/>
</dbReference>
<dbReference type="RefSeq" id="WP_013270999.1">
    <property type="nucleotide sequence ID" value="NC_014376.1"/>
</dbReference>
<dbReference type="PIRSF" id="PIRSF006603">
    <property type="entry name" value="DinF"/>
    <property type="match status" value="1"/>
</dbReference>
<dbReference type="AlphaFoldDB" id="D9R208"/>
<organism evidence="14 15">
    <name type="scientific">Lacrimispora saccharolytica (strain ATCC 35040 / DSM 2544 / NRCC 2533 / WM1)</name>
    <name type="common">Clostridium saccharolyticum</name>
    <dbReference type="NCBI Taxonomy" id="610130"/>
    <lineage>
        <taxon>Bacteria</taxon>
        <taxon>Bacillati</taxon>
        <taxon>Bacillota</taxon>
        <taxon>Clostridia</taxon>
        <taxon>Lachnospirales</taxon>
        <taxon>Lachnospiraceae</taxon>
        <taxon>Lacrimispora</taxon>
    </lineage>
</organism>
<dbReference type="NCBIfam" id="TIGR00797">
    <property type="entry name" value="matE"/>
    <property type="match status" value="1"/>
</dbReference>
<feature type="transmembrane region" description="Helical" evidence="13">
    <location>
        <begin position="140"/>
        <end position="161"/>
    </location>
</feature>
<feature type="transmembrane region" description="Helical" evidence="13">
    <location>
        <begin position="197"/>
        <end position="221"/>
    </location>
</feature>
<name>D9R208_LACSW</name>
<evidence type="ECO:0000256" key="1">
    <source>
        <dbReference type="ARBA" id="ARBA00003408"/>
    </source>
</evidence>
<evidence type="ECO:0000256" key="5">
    <source>
        <dbReference type="ARBA" id="ARBA00022448"/>
    </source>
</evidence>
<dbReference type="STRING" id="610130.Closa_0259"/>